<dbReference type="InterPro" id="IPR023045">
    <property type="entry name" value="MoaC"/>
</dbReference>
<accession>A0ABS1C6Z4</accession>
<dbReference type="Proteomes" id="UP000823123">
    <property type="component" value="Unassembled WGS sequence"/>
</dbReference>
<dbReference type="Pfam" id="PF01967">
    <property type="entry name" value="MoaC"/>
    <property type="match status" value="1"/>
</dbReference>
<evidence type="ECO:0000256" key="3">
    <source>
        <dbReference type="ARBA" id="ARBA00012575"/>
    </source>
</evidence>
<reference evidence="8 9" key="1">
    <citation type="submission" date="2020-09" db="EMBL/GenBank/DDBJ databases">
        <title>Parvimonas S3374 sp. nov.</title>
        <authorList>
            <person name="Buhl M."/>
        </authorList>
    </citation>
    <scope>NUCLEOTIDE SEQUENCE [LARGE SCALE GENOMIC DNA]</scope>
    <source>
        <strain evidence="8 9">S3374</strain>
    </source>
</reference>
<protein>
    <recommendedName>
        <fullName evidence="3 6">Cyclic pyranopterin monophosphate synthase</fullName>
        <ecNumber evidence="3 6">4.6.1.17</ecNumber>
    </recommendedName>
    <alternativeName>
        <fullName evidence="6">Molybdenum cofactor biosynthesis protein C</fullName>
    </alternativeName>
</protein>
<dbReference type="Gene3D" id="3.30.70.640">
    <property type="entry name" value="Molybdopterin cofactor biosynthesis C (MoaC) domain"/>
    <property type="match status" value="1"/>
</dbReference>
<feature type="binding site" evidence="6">
    <location>
        <begin position="77"/>
        <end position="79"/>
    </location>
    <ligand>
        <name>substrate</name>
    </ligand>
</feature>
<dbReference type="NCBIfam" id="TIGR00581">
    <property type="entry name" value="moaC"/>
    <property type="match status" value="1"/>
</dbReference>
<sequence length="167" mass="18357">MEEKVLTHINDQGRAKMVDVGEKEKTKRIAKAFAKVRLNEETFNIVVNKKAKKGDVLAVAQVAGIMGAKKTSDIIPMCHPINLVGVDIEFNMNYENFEIEIIATTKCVGETGVEMEALSAVSITALTIYDMCKAVQRDIEITDIKLLEKSGGKSGDFIRGKDESFSS</sequence>
<comment type="catalytic activity">
    <reaction evidence="1 6">
        <text>(8S)-3',8-cyclo-7,8-dihydroguanosine 5'-triphosphate = cyclic pyranopterin phosphate + diphosphate</text>
        <dbReference type="Rhea" id="RHEA:49580"/>
        <dbReference type="ChEBI" id="CHEBI:33019"/>
        <dbReference type="ChEBI" id="CHEBI:59648"/>
        <dbReference type="ChEBI" id="CHEBI:131766"/>
        <dbReference type="EC" id="4.6.1.17"/>
    </reaction>
</comment>
<feature type="domain" description="Molybdopterin cofactor biosynthesis C (MoaC)" evidence="7">
    <location>
        <begin position="17"/>
        <end position="152"/>
    </location>
</feature>
<gene>
    <name evidence="6 8" type="primary">moaC</name>
    <name evidence="8" type="ORF">IBJ83_00070</name>
</gene>
<evidence type="ECO:0000256" key="1">
    <source>
        <dbReference type="ARBA" id="ARBA00001637"/>
    </source>
</evidence>
<dbReference type="InterPro" id="IPR050105">
    <property type="entry name" value="MoCo_biosynth_MoaA/MoaC"/>
</dbReference>
<dbReference type="RefSeq" id="WP_201274845.1">
    <property type="nucleotide sequence ID" value="NZ_JACVDA010000001.1"/>
</dbReference>
<feature type="active site" evidence="6">
    <location>
        <position position="130"/>
    </location>
</feature>
<dbReference type="CDD" id="cd01420">
    <property type="entry name" value="MoaC_PE"/>
    <property type="match status" value="1"/>
</dbReference>
<comment type="caution">
    <text evidence="8">The sequence shown here is derived from an EMBL/GenBank/DDBJ whole genome shotgun (WGS) entry which is preliminary data.</text>
</comment>
<evidence type="ECO:0000313" key="9">
    <source>
        <dbReference type="Proteomes" id="UP000823123"/>
    </source>
</evidence>
<comment type="subunit">
    <text evidence="6">Homohexamer; trimer of dimers.</text>
</comment>
<comment type="function">
    <text evidence="6">Catalyzes the conversion of (8S)-3',8-cyclo-7,8-dihydroguanosine 5'-triphosphate to cyclic pyranopterin monophosphate (cPMP).</text>
</comment>
<feature type="binding site" evidence="6">
    <location>
        <begin position="115"/>
        <end position="116"/>
    </location>
    <ligand>
        <name>substrate</name>
    </ligand>
</feature>
<keyword evidence="5 6" id="KW-0456">Lyase</keyword>
<keyword evidence="4 6" id="KW-0501">Molybdenum cofactor biosynthesis</keyword>
<name>A0ABS1C6Z4_9FIRM</name>
<dbReference type="NCBIfam" id="NF006870">
    <property type="entry name" value="PRK09364.1"/>
    <property type="match status" value="1"/>
</dbReference>
<organism evidence="8 9">
    <name type="scientific">Parvimonas parva</name>
    <dbReference type="NCBI Taxonomy" id="2769485"/>
    <lineage>
        <taxon>Bacteria</taxon>
        <taxon>Bacillati</taxon>
        <taxon>Bacillota</taxon>
        <taxon>Tissierellia</taxon>
        <taxon>Tissierellales</taxon>
        <taxon>Peptoniphilaceae</taxon>
        <taxon>Parvimonas</taxon>
    </lineage>
</organism>
<evidence type="ECO:0000256" key="2">
    <source>
        <dbReference type="ARBA" id="ARBA00005046"/>
    </source>
</evidence>
<dbReference type="InterPro" id="IPR036522">
    <property type="entry name" value="MoaC_sf"/>
</dbReference>
<evidence type="ECO:0000259" key="7">
    <source>
        <dbReference type="Pfam" id="PF01967"/>
    </source>
</evidence>
<dbReference type="SUPFAM" id="SSF55040">
    <property type="entry name" value="Molybdenum cofactor biosynthesis protein C, MoaC"/>
    <property type="match status" value="1"/>
</dbReference>
<evidence type="ECO:0000256" key="5">
    <source>
        <dbReference type="ARBA" id="ARBA00023239"/>
    </source>
</evidence>
<comment type="pathway">
    <text evidence="2 6">Cofactor biosynthesis; molybdopterin biosynthesis.</text>
</comment>
<keyword evidence="9" id="KW-1185">Reference proteome</keyword>
<dbReference type="EC" id="4.6.1.17" evidence="3 6"/>
<proteinExistence type="inferred from homology"/>
<dbReference type="EMBL" id="JACVDA010000001">
    <property type="protein sequence ID" value="MBK1467718.1"/>
    <property type="molecule type" value="Genomic_DNA"/>
</dbReference>
<dbReference type="HAMAP" id="MF_01224_B">
    <property type="entry name" value="MoaC_B"/>
    <property type="match status" value="1"/>
</dbReference>
<dbReference type="PANTHER" id="PTHR22960:SF0">
    <property type="entry name" value="MOLYBDENUM COFACTOR BIOSYNTHESIS PROTEIN 1"/>
    <property type="match status" value="1"/>
</dbReference>
<evidence type="ECO:0000256" key="6">
    <source>
        <dbReference type="HAMAP-Rule" id="MF_01224"/>
    </source>
</evidence>
<evidence type="ECO:0000256" key="4">
    <source>
        <dbReference type="ARBA" id="ARBA00023150"/>
    </source>
</evidence>
<dbReference type="PANTHER" id="PTHR22960">
    <property type="entry name" value="MOLYBDOPTERIN COFACTOR SYNTHESIS PROTEIN A"/>
    <property type="match status" value="1"/>
</dbReference>
<evidence type="ECO:0000313" key="8">
    <source>
        <dbReference type="EMBL" id="MBK1467718.1"/>
    </source>
</evidence>
<dbReference type="GO" id="GO:0061799">
    <property type="term" value="F:cyclic pyranopterin monophosphate synthase activity"/>
    <property type="evidence" value="ECO:0007669"/>
    <property type="project" value="UniProtKB-EC"/>
</dbReference>
<dbReference type="InterPro" id="IPR002820">
    <property type="entry name" value="Mopterin_CF_biosynth-C_dom"/>
</dbReference>
<dbReference type="InterPro" id="IPR047594">
    <property type="entry name" value="MoaC_bact/euk"/>
</dbReference>
<comment type="similarity">
    <text evidence="6">Belongs to the MoaC family.</text>
</comment>